<dbReference type="EMBL" id="SRLO01000086">
    <property type="protein sequence ID" value="TNN77137.1"/>
    <property type="molecule type" value="Genomic_DNA"/>
</dbReference>
<reference evidence="1 2" key="1">
    <citation type="submission" date="2019-03" db="EMBL/GenBank/DDBJ databases">
        <title>First draft genome of Liparis tanakae, snailfish: a comprehensive survey of snailfish specific genes.</title>
        <authorList>
            <person name="Kim W."/>
            <person name="Song I."/>
            <person name="Jeong J.-H."/>
            <person name="Kim D."/>
            <person name="Kim S."/>
            <person name="Ryu S."/>
            <person name="Song J.Y."/>
            <person name="Lee S.K."/>
        </authorList>
    </citation>
    <scope>NUCLEOTIDE SEQUENCE [LARGE SCALE GENOMIC DNA]</scope>
    <source>
        <tissue evidence="1">Muscle</tissue>
    </source>
</reference>
<proteinExistence type="predicted"/>
<name>A0A4Z2IH58_9TELE</name>
<sequence length="67" mass="7824">MCAPVRFRLRFMDVKKEWKCQTLVVVMKIKCWGEEQDWVLGIIDTGGYWSGGASVRNEMITEKQQRG</sequence>
<evidence type="ECO:0000313" key="2">
    <source>
        <dbReference type="Proteomes" id="UP000314294"/>
    </source>
</evidence>
<comment type="caution">
    <text evidence="1">The sequence shown here is derived from an EMBL/GenBank/DDBJ whole genome shotgun (WGS) entry which is preliminary data.</text>
</comment>
<keyword evidence="2" id="KW-1185">Reference proteome</keyword>
<gene>
    <name evidence="1" type="ORF">EYF80_012606</name>
</gene>
<evidence type="ECO:0000313" key="1">
    <source>
        <dbReference type="EMBL" id="TNN77137.1"/>
    </source>
</evidence>
<protein>
    <submittedName>
        <fullName evidence="1">Uncharacterized protein</fullName>
    </submittedName>
</protein>
<organism evidence="1 2">
    <name type="scientific">Liparis tanakae</name>
    <name type="common">Tanaka's snailfish</name>
    <dbReference type="NCBI Taxonomy" id="230148"/>
    <lineage>
        <taxon>Eukaryota</taxon>
        <taxon>Metazoa</taxon>
        <taxon>Chordata</taxon>
        <taxon>Craniata</taxon>
        <taxon>Vertebrata</taxon>
        <taxon>Euteleostomi</taxon>
        <taxon>Actinopterygii</taxon>
        <taxon>Neopterygii</taxon>
        <taxon>Teleostei</taxon>
        <taxon>Neoteleostei</taxon>
        <taxon>Acanthomorphata</taxon>
        <taxon>Eupercaria</taxon>
        <taxon>Perciformes</taxon>
        <taxon>Cottioidei</taxon>
        <taxon>Cottales</taxon>
        <taxon>Liparidae</taxon>
        <taxon>Liparis</taxon>
    </lineage>
</organism>
<accession>A0A4Z2IH58</accession>
<dbReference type="AlphaFoldDB" id="A0A4Z2IH58"/>
<dbReference type="Proteomes" id="UP000314294">
    <property type="component" value="Unassembled WGS sequence"/>
</dbReference>